<protein>
    <submittedName>
        <fullName evidence="1">Uncharacterized protein</fullName>
    </submittedName>
</protein>
<comment type="caution">
    <text evidence="1">The sequence shown here is derived from an EMBL/GenBank/DDBJ whole genome shotgun (WGS) entry which is preliminary data.</text>
</comment>
<evidence type="ECO:0000313" key="2">
    <source>
        <dbReference type="Proteomes" id="UP000778523"/>
    </source>
</evidence>
<organism evidence="1 2">
    <name type="scientific">Uliginosibacterium aquaticum</name>
    <dbReference type="NCBI Taxonomy" id="2731212"/>
    <lineage>
        <taxon>Bacteria</taxon>
        <taxon>Pseudomonadati</taxon>
        <taxon>Pseudomonadota</taxon>
        <taxon>Betaproteobacteria</taxon>
        <taxon>Rhodocyclales</taxon>
        <taxon>Zoogloeaceae</taxon>
        <taxon>Uliginosibacterium</taxon>
    </lineage>
</organism>
<gene>
    <name evidence="1" type="ORF">HJ583_004380</name>
</gene>
<dbReference type="Proteomes" id="UP000778523">
    <property type="component" value="Unassembled WGS sequence"/>
</dbReference>
<name>A0ABX2IEM7_9RHOO</name>
<sequence length="94" mass="10499">MSFHIESTSYCANGRAPRWSWWIRGVHGSSRYGIVGTDEDGDGLYLFIHRGNQAPERQPLLGPEQFSLAGKSCRTEALHQVSHALKTLGWNQTA</sequence>
<accession>A0ABX2IEM7</accession>
<keyword evidence="2" id="KW-1185">Reference proteome</keyword>
<proteinExistence type="predicted"/>
<dbReference type="RefSeq" id="WP_170020799.1">
    <property type="nucleotide sequence ID" value="NZ_JABCSC020000001.1"/>
</dbReference>
<evidence type="ECO:0000313" key="1">
    <source>
        <dbReference type="EMBL" id="NSL54253.1"/>
    </source>
</evidence>
<dbReference type="EMBL" id="JABCSC020000001">
    <property type="protein sequence ID" value="NSL54253.1"/>
    <property type="molecule type" value="Genomic_DNA"/>
</dbReference>
<reference evidence="1 2" key="1">
    <citation type="submission" date="2020-06" db="EMBL/GenBank/DDBJ databases">
        <title>Draft genome of Uliginosibacterium sp. IMCC34675.</title>
        <authorList>
            <person name="Song J."/>
        </authorList>
    </citation>
    <scope>NUCLEOTIDE SEQUENCE [LARGE SCALE GENOMIC DNA]</scope>
    <source>
        <strain evidence="1 2">IMCC34675</strain>
    </source>
</reference>